<proteinExistence type="predicted"/>
<dbReference type="Proteomes" id="UP001262754">
    <property type="component" value="Unassembled WGS sequence"/>
</dbReference>
<dbReference type="Gene3D" id="2.60.120.1440">
    <property type="match status" value="1"/>
</dbReference>
<keyword evidence="3" id="KW-0472">Membrane</keyword>
<feature type="domain" description="FecR protein" evidence="1">
    <location>
        <begin position="119"/>
        <end position="210"/>
    </location>
</feature>
<keyword evidence="3" id="KW-0812">Transmembrane</keyword>
<sequence>MARSLSDSIVHEEAARWLLRLGDAPDDAAIFESFEDWRDASPEHRQAFEDVQESWALFGDQAAAPELLVLRRDALGRAGGGGKRRGLDRRGLAAGLAALAAAPLAIYGWRQLHPDARQTLRTAVGEQRTVTLSDGSRVSLDANTLVKVAYSPALRLAEVVEGRAHFEVAKDKARPMKVRAGTRTVTALGTAFTVEHEGARVIVTLVEGRVAVTEAAPARGAAPPPKELAPQQQLVFAADATPPLMHEAVDVERAMAWREGKLVFDDESLADAVARVNNYSRVKIVVEDAPARALKISGIFNAGDTPAFVEAVQSYFPVDVSADGSTVEIRSRT</sequence>
<evidence type="ECO:0000313" key="3">
    <source>
        <dbReference type="EMBL" id="MDR6532015.1"/>
    </source>
</evidence>
<dbReference type="InterPro" id="IPR006860">
    <property type="entry name" value="FecR"/>
</dbReference>
<accession>A0ABU1N0P9</accession>
<reference evidence="3 4" key="1">
    <citation type="submission" date="2023-07" db="EMBL/GenBank/DDBJ databases">
        <title>Sorghum-associated microbial communities from plants grown in Nebraska, USA.</title>
        <authorList>
            <person name="Schachtman D."/>
        </authorList>
    </citation>
    <scope>NUCLEOTIDE SEQUENCE [LARGE SCALE GENOMIC DNA]</scope>
    <source>
        <strain evidence="3 4">DS2154</strain>
    </source>
</reference>
<dbReference type="Pfam" id="PF16220">
    <property type="entry name" value="DUF4880"/>
    <property type="match status" value="1"/>
</dbReference>
<gene>
    <name evidence="3" type="ORF">J2800_002768</name>
</gene>
<dbReference type="PANTHER" id="PTHR30273:SF2">
    <property type="entry name" value="PROTEIN FECR"/>
    <property type="match status" value="1"/>
</dbReference>
<keyword evidence="4" id="KW-1185">Reference proteome</keyword>
<name>A0ABU1N0P9_9CAUL</name>
<dbReference type="RefSeq" id="WP_310032333.1">
    <property type="nucleotide sequence ID" value="NZ_JAVDRL010000007.1"/>
</dbReference>
<evidence type="ECO:0000313" key="4">
    <source>
        <dbReference type="Proteomes" id="UP001262754"/>
    </source>
</evidence>
<dbReference type="InterPro" id="IPR012373">
    <property type="entry name" value="Ferrdict_sens_TM"/>
</dbReference>
<dbReference type="InterPro" id="IPR032623">
    <property type="entry name" value="FecR_N"/>
</dbReference>
<organism evidence="3 4">
    <name type="scientific">Caulobacter rhizosphaerae</name>
    <dbReference type="NCBI Taxonomy" id="2010972"/>
    <lineage>
        <taxon>Bacteria</taxon>
        <taxon>Pseudomonadati</taxon>
        <taxon>Pseudomonadota</taxon>
        <taxon>Alphaproteobacteria</taxon>
        <taxon>Caulobacterales</taxon>
        <taxon>Caulobacteraceae</taxon>
        <taxon>Caulobacter</taxon>
    </lineage>
</organism>
<evidence type="ECO:0000259" key="1">
    <source>
        <dbReference type="Pfam" id="PF04773"/>
    </source>
</evidence>
<protein>
    <submittedName>
        <fullName evidence="3">Transmembrane sensor</fullName>
    </submittedName>
</protein>
<evidence type="ECO:0000259" key="2">
    <source>
        <dbReference type="Pfam" id="PF16220"/>
    </source>
</evidence>
<dbReference type="Pfam" id="PF04773">
    <property type="entry name" value="FecR"/>
    <property type="match status" value="1"/>
</dbReference>
<dbReference type="PIRSF" id="PIRSF018266">
    <property type="entry name" value="FecR"/>
    <property type="match status" value="1"/>
</dbReference>
<feature type="domain" description="FecR N-terminal" evidence="2">
    <location>
        <begin position="12"/>
        <end position="53"/>
    </location>
</feature>
<dbReference type="PANTHER" id="PTHR30273">
    <property type="entry name" value="PERIPLASMIC SIGNAL SENSOR AND SIGMA FACTOR ACTIVATOR FECR-RELATED"/>
    <property type="match status" value="1"/>
</dbReference>
<dbReference type="EMBL" id="JAVDRL010000007">
    <property type="protein sequence ID" value="MDR6532015.1"/>
    <property type="molecule type" value="Genomic_DNA"/>
</dbReference>
<dbReference type="Gene3D" id="3.55.50.30">
    <property type="match status" value="1"/>
</dbReference>
<comment type="caution">
    <text evidence="3">The sequence shown here is derived from an EMBL/GenBank/DDBJ whole genome shotgun (WGS) entry which is preliminary data.</text>
</comment>